<accession>A0AA38U9H1</accession>
<keyword evidence="9 12" id="KW-0472">Membrane</keyword>
<evidence type="ECO:0000256" key="12">
    <source>
        <dbReference type="SAM" id="Phobius"/>
    </source>
</evidence>
<dbReference type="GO" id="GO:0036376">
    <property type="term" value="P:sodium ion export across plasma membrane"/>
    <property type="evidence" value="ECO:0007669"/>
    <property type="project" value="InterPro"/>
</dbReference>
<dbReference type="AlphaFoldDB" id="A0AA38U9H1"/>
<evidence type="ECO:0000313" key="15">
    <source>
        <dbReference type="Proteomes" id="UP001172673"/>
    </source>
</evidence>
<dbReference type="FunFam" id="1.20.1530.20:FF:000015">
    <property type="entry name" value="Na(+)/H(+) antiporter 2"/>
    <property type="match status" value="1"/>
</dbReference>
<feature type="region of interest" description="Disordered" evidence="11">
    <location>
        <begin position="455"/>
        <end position="492"/>
    </location>
</feature>
<evidence type="ECO:0000256" key="3">
    <source>
        <dbReference type="ARBA" id="ARBA00022448"/>
    </source>
</evidence>
<dbReference type="GO" id="GO:0005886">
    <property type="term" value="C:plasma membrane"/>
    <property type="evidence" value="ECO:0007669"/>
    <property type="project" value="InterPro"/>
</dbReference>
<dbReference type="InterPro" id="IPR004712">
    <property type="entry name" value="Na+/H+_antiporter_fungi"/>
</dbReference>
<feature type="compositionally biased region" description="Basic residues" evidence="11">
    <location>
        <begin position="462"/>
        <end position="478"/>
    </location>
</feature>
<evidence type="ECO:0000313" key="14">
    <source>
        <dbReference type="EMBL" id="KAJ9601986.1"/>
    </source>
</evidence>
<feature type="transmembrane region" description="Helical" evidence="12">
    <location>
        <begin position="372"/>
        <end position="391"/>
    </location>
</feature>
<dbReference type="InterPro" id="IPR038770">
    <property type="entry name" value="Na+/solute_symporter_sf"/>
</dbReference>
<evidence type="ECO:0000256" key="8">
    <source>
        <dbReference type="ARBA" id="ARBA00023065"/>
    </source>
</evidence>
<feature type="transmembrane region" description="Helical" evidence="12">
    <location>
        <begin position="35"/>
        <end position="53"/>
    </location>
</feature>
<dbReference type="PANTHER" id="PTHR31382:SF1">
    <property type="entry name" value="SODIUM ION_PROTON EXCHANGER (EUROFUNG)"/>
    <property type="match status" value="1"/>
</dbReference>
<dbReference type="GO" id="GO:0015385">
    <property type="term" value="F:sodium:proton antiporter activity"/>
    <property type="evidence" value="ECO:0007669"/>
    <property type="project" value="InterPro"/>
</dbReference>
<keyword evidence="15" id="KW-1185">Reference proteome</keyword>
<comment type="caution">
    <text evidence="14">The sequence shown here is derived from an EMBL/GenBank/DDBJ whole genome shotgun (WGS) entry which is preliminary data.</text>
</comment>
<feature type="transmembrane region" description="Helical" evidence="12">
    <location>
        <begin position="105"/>
        <end position="128"/>
    </location>
</feature>
<evidence type="ECO:0000256" key="10">
    <source>
        <dbReference type="ARBA" id="ARBA00023201"/>
    </source>
</evidence>
<keyword evidence="7" id="KW-0915">Sodium</keyword>
<feature type="transmembrane region" description="Helical" evidence="12">
    <location>
        <begin position="334"/>
        <end position="351"/>
    </location>
</feature>
<evidence type="ECO:0000256" key="5">
    <source>
        <dbReference type="ARBA" id="ARBA00022692"/>
    </source>
</evidence>
<dbReference type="Pfam" id="PF00999">
    <property type="entry name" value="Na_H_Exchanger"/>
    <property type="match status" value="1"/>
</dbReference>
<name>A0AA38U9H1_9EURO</name>
<dbReference type="GO" id="GO:0120029">
    <property type="term" value="P:proton export across plasma membrane"/>
    <property type="evidence" value="ECO:0007669"/>
    <property type="project" value="InterPro"/>
</dbReference>
<feature type="transmembrane region" description="Helical" evidence="12">
    <location>
        <begin position="73"/>
        <end position="93"/>
    </location>
</feature>
<evidence type="ECO:0000259" key="13">
    <source>
        <dbReference type="Pfam" id="PF00999"/>
    </source>
</evidence>
<evidence type="ECO:0000256" key="6">
    <source>
        <dbReference type="ARBA" id="ARBA00022989"/>
    </source>
</evidence>
<evidence type="ECO:0000256" key="7">
    <source>
        <dbReference type="ARBA" id="ARBA00023053"/>
    </source>
</evidence>
<dbReference type="EMBL" id="JAPDRK010000030">
    <property type="protein sequence ID" value="KAJ9601986.1"/>
    <property type="molecule type" value="Genomic_DNA"/>
</dbReference>
<evidence type="ECO:0000256" key="2">
    <source>
        <dbReference type="ARBA" id="ARBA00005248"/>
    </source>
</evidence>
<gene>
    <name evidence="14" type="ORF">H2200_013545</name>
</gene>
<evidence type="ECO:0000256" key="4">
    <source>
        <dbReference type="ARBA" id="ARBA00022449"/>
    </source>
</evidence>
<feature type="region of interest" description="Disordered" evidence="11">
    <location>
        <begin position="550"/>
        <end position="574"/>
    </location>
</feature>
<evidence type="ECO:0000256" key="1">
    <source>
        <dbReference type="ARBA" id="ARBA00004141"/>
    </source>
</evidence>
<feature type="transmembrane region" description="Helical" evidence="12">
    <location>
        <begin position="219"/>
        <end position="238"/>
    </location>
</feature>
<keyword evidence="4" id="KW-0050">Antiport</keyword>
<sequence>MPALALTNFNIVTASLGGFITIFALVSYLLKERFYLSEALISLVAGIVFGPGATNLIRPMEYALHSQENLDYINLYFTRLVLGVQLVLAGVQLPKKYLWTEWKPLALLLGPGMCGMWVCASLLVWGLVPELDFLHALAIGACITPTDPVLSNSIVKGKFADKNIPKPLQKIIIAESGANDGLGYPFLFLALYLIKYVQHGGDGQSGGAAKAMGLWFGETWGYTIVLSVVYGAVVGWLAKELLHFAEERKFVDRESFLVFAITLALFITGTCGMIGSDDVLACFIAGNAFTWDDWFRRETEDDSLQPTIDMLLNISVFVWFGAVCPWASFRHNDIIPIWRLTVLGILILLCRRLPVVFAMHKKIMQIEQFQQAAFVGFFGPIGVSAIFYLYVSIDFLHQVTVDGKVREDAVRLEEIMRVVIWFLAICSIVVHGLSVPLGKLGYHLPRTMSQALTTESDLEVNHHRRSTSQLRTRRSSRNRGKEGRPSSGAFMVGQGNTARITTMDLESALEPSRPVRIIEDTPQGGSPIAMTPVEARSVVEVKSGLWRRPTDETQMPEEEEVKAHGVVKGADNVV</sequence>
<evidence type="ECO:0000256" key="11">
    <source>
        <dbReference type="SAM" id="MobiDB-lite"/>
    </source>
</evidence>
<organism evidence="14 15">
    <name type="scientific">Cladophialophora chaetospira</name>
    <dbReference type="NCBI Taxonomy" id="386627"/>
    <lineage>
        <taxon>Eukaryota</taxon>
        <taxon>Fungi</taxon>
        <taxon>Dikarya</taxon>
        <taxon>Ascomycota</taxon>
        <taxon>Pezizomycotina</taxon>
        <taxon>Eurotiomycetes</taxon>
        <taxon>Chaetothyriomycetidae</taxon>
        <taxon>Chaetothyriales</taxon>
        <taxon>Herpotrichiellaceae</taxon>
        <taxon>Cladophialophora</taxon>
    </lineage>
</organism>
<dbReference type="Proteomes" id="UP001172673">
    <property type="component" value="Unassembled WGS sequence"/>
</dbReference>
<comment type="similarity">
    <text evidence="2">Belongs to the fungal Na(+)/H(+) exchanger family.</text>
</comment>
<dbReference type="Gene3D" id="1.20.1530.20">
    <property type="match status" value="1"/>
</dbReference>
<evidence type="ECO:0000256" key="9">
    <source>
        <dbReference type="ARBA" id="ARBA00023136"/>
    </source>
</evidence>
<dbReference type="InterPro" id="IPR006153">
    <property type="entry name" value="Cation/H_exchanger_TM"/>
</dbReference>
<dbReference type="PANTHER" id="PTHR31382">
    <property type="entry name" value="NA(+)/H(+) ANTIPORTER"/>
    <property type="match status" value="1"/>
</dbReference>
<feature type="transmembrane region" description="Helical" evidence="12">
    <location>
        <begin position="258"/>
        <end position="289"/>
    </location>
</feature>
<keyword evidence="3" id="KW-0813">Transport</keyword>
<feature type="transmembrane region" description="Helical" evidence="12">
    <location>
        <begin position="6"/>
        <end position="28"/>
    </location>
</feature>
<reference evidence="14" key="1">
    <citation type="submission" date="2022-10" db="EMBL/GenBank/DDBJ databases">
        <title>Culturing micro-colonial fungi from biological soil crusts in the Mojave desert and describing Neophaeococcomyces mojavensis, and introducing the new genera and species Taxawa tesnikishii.</title>
        <authorList>
            <person name="Kurbessoian T."/>
            <person name="Stajich J.E."/>
        </authorList>
    </citation>
    <scope>NUCLEOTIDE SEQUENCE</scope>
    <source>
        <strain evidence="14">TK_41</strain>
    </source>
</reference>
<feature type="transmembrane region" description="Helical" evidence="12">
    <location>
        <begin position="182"/>
        <end position="198"/>
    </location>
</feature>
<keyword evidence="10" id="KW-0739">Sodium transport</keyword>
<feature type="transmembrane region" description="Helical" evidence="12">
    <location>
        <begin position="418"/>
        <end position="438"/>
    </location>
</feature>
<feature type="domain" description="Cation/H+ exchanger transmembrane" evidence="13">
    <location>
        <begin position="23"/>
        <end position="435"/>
    </location>
</feature>
<dbReference type="GO" id="GO:0042391">
    <property type="term" value="P:regulation of membrane potential"/>
    <property type="evidence" value="ECO:0007669"/>
    <property type="project" value="InterPro"/>
</dbReference>
<protein>
    <recommendedName>
        <fullName evidence="13">Cation/H+ exchanger transmembrane domain-containing protein</fullName>
    </recommendedName>
</protein>
<comment type="subcellular location">
    <subcellularLocation>
        <location evidence="1">Membrane</location>
        <topology evidence="1">Multi-pass membrane protein</topology>
    </subcellularLocation>
</comment>
<keyword evidence="5 12" id="KW-0812">Transmembrane</keyword>
<feature type="transmembrane region" description="Helical" evidence="12">
    <location>
        <begin position="310"/>
        <end position="328"/>
    </location>
</feature>
<proteinExistence type="inferred from homology"/>
<keyword evidence="6 12" id="KW-1133">Transmembrane helix</keyword>
<keyword evidence="8" id="KW-0406">Ion transport</keyword>